<feature type="coiled-coil region" evidence="1">
    <location>
        <begin position="443"/>
        <end position="491"/>
    </location>
</feature>
<evidence type="ECO:0000313" key="3">
    <source>
        <dbReference type="Proteomes" id="UP001372834"/>
    </source>
</evidence>
<comment type="caution">
    <text evidence="2">The sequence shown here is derived from an EMBL/GenBank/DDBJ whole genome shotgun (WGS) entry which is preliminary data.</text>
</comment>
<dbReference type="PANTHER" id="PTHR18939">
    <property type="entry name" value="RIBOSOME BINDING PROTEIN-1"/>
    <property type="match status" value="1"/>
</dbReference>
<proteinExistence type="predicted"/>
<accession>A0AAN8P9P8</accession>
<protein>
    <submittedName>
        <fullName evidence="2">Uncharacterized protein</fullName>
    </submittedName>
</protein>
<dbReference type="GO" id="GO:0005789">
    <property type="term" value="C:endoplasmic reticulum membrane"/>
    <property type="evidence" value="ECO:0007669"/>
    <property type="project" value="TreeGrafter"/>
</dbReference>
<dbReference type="PANTHER" id="PTHR18939:SF4">
    <property type="entry name" value="RIBOSOME-BINDING PROTEIN 1"/>
    <property type="match status" value="1"/>
</dbReference>
<evidence type="ECO:0000313" key="2">
    <source>
        <dbReference type="EMBL" id="KAK6639665.1"/>
    </source>
</evidence>
<feature type="coiled-coil region" evidence="1">
    <location>
        <begin position="546"/>
        <end position="714"/>
    </location>
</feature>
<name>A0AAN8P9P8_POLSC</name>
<feature type="coiled-coil region" evidence="1">
    <location>
        <begin position="58"/>
        <end position="339"/>
    </location>
</feature>
<dbReference type="Proteomes" id="UP001372834">
    <property type="component" value="Unassembled WGS sequence"/>
</dbReference>
<gene>
    <name evidence="2" type="ORF">RUM43_007938</name>
</gene>
<dbReference type="EMBL" id="JAWJWE010000003">
    <property type="protein sequence ID" value="KAK6639665.1"/>
    <property type="molecule type" value="Genomic_DNA"/>
</dbReference>
<dbReference type="AlphaFoldDB" id="A0AAN8P9P8"/>
<dbReference type="InterPro" id="IPR040248">
    <property type="entry name" value="RRBP1"/>
</dbReference>
<organism evidence="2 3">
    <name type="scientific">Polyplax serrata</name>
    <name type="common">Common mouse louse</name>
    <dbReference type="NCBI Taxonomy" id="468196"/>
    <lineage>
        <taxon>Eukaryota</taxon>
        <taxon>Metazoa</taxon>
        <taxon>Ecdysozoa</taxon>
        <taxon>Arthropoda</taxon>
        <taxon>Hexapoda</taxon>
        <taxon>Insecta</taxon>
        <taxon>Pterygota</taxon>
        <taxon>Neoptera</taxon>
        <taxon>Paraneoptera</taxon>
        <taxon>Psocodea</taxon>
        <taxon>Troctomorpha</taxon>
        <taxon>Phthiraptera</taxon>
        <taxon>Anoplura</taxon>
        <taxon>Polyplacidae</taxon>
        <taxon>Polyplax</taxon>
    </lineage>
</organism>
<keyword evidence="1" id="KW-0175">Coiled coil</keyword>
<feature type="coiled-coil region" evidence="1">
    <location>
        <begin position="364"/>
        <end position="391"/>
    </location>
</feature>
<evidence type="ECO:0000256" key="1">
    <source>
        <dbReference type="SAM" id="Coils"/>
    </source>
</evidence>
<sequence>MSFFLERDSVNINLLIPLIRKAELSRSEVQILTDILLTKHLDEVTDHFEWIEGRQDPVVKLKKQLAEKEKALTEEQEASQAFQNKLKELRSEYNSERARLTQACRQYDETILAKQGEIQNLHATNRHLIDSHVAEKQALTQKIQQLQAQVNDESLVIRKLQEDHNQTQNALQQELVNQGQQLEIHVGRLSEQLQEAQKNFEAQIHNKIQEADQLRASFNAELQKNRRYEEELRELREQQVQSQAKIKSLESRASQLKESNSHTQELLRQIEELQRTNKDLELRYDNSHKLEEEFKFEKNKLQKEVNEYTTKISKLQDDCESLRQECGKLLEKNEKMRTSKVDMETDFQRVKDENKCLISQVSAFTKVEREAQRLREENEILAAQVTAFTERPAADGRENGDSPYKEEKKQNINVEFINNETQNQTDGVYERMADELYKKDVQLEMLHSQLNGSESEIKRLTSEVANYKTEIPKLKLELQAQVNKNNDLRKKNWKAMEALAATEKNLEDNLRQTEKFIQVYEDWLAEFEKKAKNYVEQLTTGNESSTQSDSAQIEELENKNNQLQTLIVYYKTIIEDTEGMLKKLQSHIEQEEIRWRQQCEALEVQIQMQKDELAGLESAKAKLEAKVKELESKNVGEDQSVRQEYNELSEKCKNLSREIEILHTKLAGEEDKNKELNKEVVKLRSTVKFGQDAYVEENKKRLELEDEIKLLKNENIRDLPINSSGDFVAYEKGGFERQ</sequence>
<reference evidence="2 3" key="1">
    <citation type="submission" date="2023-10" db="EMBL/GenBank/DDBJ databases">
        <title>Genomes of two closely related lineages of the louse Polyplax serrata with different host specificities.</title>
        <authorList>
            <person name="Martinu J."/>
            <person name="Tarabai H."/>
            <person name="Stefka J."/>
            <person name="Hypsa V."/>
        </authorList>
    </citation>
    <scope>NUCLEOTIDE SEQUENCE [LARGE SCALE GENOMIC DNA]</scope>
    <source>
        <strain evidence="2">HR10_N</strain>
    </source>
</reference>